<reference evidence="2 3" key="2">
    <citation type="submission" date="2015-05" db="EMBL/GenBank/DDBJ databases">
        <authorList>
            <person name="Morales-Cruz A."/>
            <person name="Amrine K.C."/>
            <person name="Cantu D."/>
        </authorList>
    </citation>
    <scope>NUCLEOTIDE SEQUENCE [LARGE SCALE GENOMIC DNA]</scope>
    <source>
        <strain evidence="2">DA912</strain>
    </source>
</reference>
<gene>
    <name evidence="2" type="ORF">UCDDA912_g04098</name>
</gene>
<evidence type="ECO:0000313" key="3">
    <source>
        <dbReference type="Proteomes" id="UP000034680"/>
    </source>
</evidence>
<evidence type="ECO:0000313" key="2">
    <source>
        <dbReference type="EMBL" id="KKY35959.1"/>
    </source>
</evidence>
<protein>
    <submittedName>
        <fullName evidence="2">Uncharacterized protein</fullName>
    </submittedName>
</protein>
<feature type="region of interest" description="Disordered" evidence="1">
    <location>
        <begin position="321"/>
        <end position="353"/>
    </location>
</feature>
<dbReference type="EMBL" id="LCUC01000142">
    <property type="protein sequence ID" value="KKY35959.1"/>
    <property type="molecule type" value="Genomic_DNA"/>
</dbReference>
<feature type="region of interest" description="Disordered" evidence="1">
    <location>
        <begin position="95"/>
        <end position="147"/>
    </location>
</feature>
<keyword evidence="3" id="KW-1185">Reference proteome</keyword>
<accession>A0A0G2FPP3</accession>
<feature type="region of interest" description="Disordered" evidence="1">
    <location>
        <begin position="187"/>
        <end position="231"/>
    </location>
</feature>
<feature type="compositionally biased region" description="Basic and acidic residues" evidence="1">
    <location>
        <begin position="220"/>
        <end position="231"/>
    </location>
</feature>
<reference evidence="2 3" key="1">
    <citation type="submission" date="2015-05" db="EMBL/GenBank/DDBJ databases">
        <title>Distinctive expansion of gene families associated with plant cell wall degradation and secondary metabolism in the genomes of grapevine trunk pathogens.</title>
        <authorList>
            <person name="Lawrence D.P."/>
            <person name="Travadon R."/>
            <person name="Rolshausen P.E."/>
            <person name="Baumgartner K."/>
        </authorList>
    </citation>
    <scope>NUCLEOTIDE SEQUENCE [LARGE SCALE GENOMIC DNA]</scope>
    <source>
        <strain evidence="2">DA912</strain>
    </source>
</reference>
<dbReference type="AlphaFoldDB" id="A0A0G2FPP3"/>
<dbReference type="Proteomes" id="UP000034680">
    <property type="component" value="Unassembled WGS sequence"/>
</dbReference>
<name>A0A0G2FPP3_9PEZI</name>
<feature type="compositionally biased region" description="Basic and acidic residues" evidence="1">
    <location>
        <begin position="322"/>
        <end position="338"/>
    </location>
</feature>
<dbReference type="OrthoDB" id="3921745at2759"/>
<evidence type="ECO:0000256" key="1">
    <source>
        <dbReference type="SAM" id="MobiDB-lite"/>
    </source>
</evidence>
<sequence>MMIQLQASPFLRQEMGRTLPSLNHNQQDRHRLEGLADAAFCLQDPGLYSPAGSPSSPDFKEYTFAPGHSIPASTESKPYGIPSIQNLFAIADGHRPRSYGFDPPRPEPGFRRPSTGSESSFQGSFASVPELSRPSTASPPPRLVPRTPEAHHAITPVAHLNIKLRLSDLADEMKWLEQLNRRILLPARRRRPSSRQAPYSTTSSARGRRGSSNPGVRAETPPRDKQQKEPHFNLRYPKSVKLFILYYKEDCGWGWEAINKRRVDLLPVLYRDGYKPEIEEKRKVAGINGFYYRLNEVMPALAPDGASLRFVEHGGRSWELTEPSKCREGPCRGEEKRKGGARGGKTREDAEARPRGMVDRYPEEVVYHWDEFVKHFVPPARHAEIYARAKSYCEIRAEQRRENGVPQWAPDNEEERVRHTNPPNAKGRSPKAKDGETDEVLSDLMCACDLAPEME</sequence>
<proteinExistence type="predicted"/>
<organism evidence="2 3">
    <name type="scientific">Diaporthe ampelina</name>
    <dbReference type="NCBI Taxonomy" id="1214573"/>
    <lineage>
        <taxon>Eukaryota</taxon>
        <taxon>Fungi</taxon>
        <taxon>Dikarya</taxon>
        <taxon>Ascomycota</taxon>
        <taxon>Pezizomycotina</taxon>
        <taxon>Sordariomycetes</taxon>
        <taxon>Sordariomycetidae</taxon>
        <taxon>Diaporthales</taxon>
        <taxon>Diaporthaceae</taxon>
        <taxon>Diaporthe</taxon>
    </lineage>
</organism>
<comment type="caution">
    <text evidence="2">The sequence shown here is derived from an EMBL/GenBank/DDBJ whole genome shotgun (WGS) entry which is preliminary data.</text>
</comment>
<feature type="compositionally biased region" description="Polar residues" evidence="1">
    <location>
        <begin position="114"/>
        <end position="125"/>
    </location>
</feature>
<feature type="region of interest" description="Disordered" evidence="1">
    <location>
        <begin position="400"/>
        <end position="439"/>
    </location>
</feature>